<dbReference type="EMBL" id="JAAKFY010000012">
    <property type="protein sequence ID" value="KAF3849063.1"/>
    <property type="molecule type" value="Genomic_DNA"/>
</dbReference>
<evidence type="ECO:0000313" key="2">
    <source>
        <dbReference type="EMBL" id="KAF3849063.1"/>
    </source>
</evidence>
<gene>
    <name evidence="2" type="ORF">F7725_015560</name>
</gene>
<dbReference type="Proteomes" id="UP000518266">
    <property type="component" value="Unassembled WGS sequence"/>
</dbReference>
<dbReference type="OrthoDB" id="10590595at2759"/>
<comment type="caution">
    <text evidence="2">The sequence shown here is derived from an EMBL/GenBank/DDBJ whole genome shotgun (WGS) entry which is preliminary data.</text>
</comment>
<sequence length="211" mass="23287">MRQKSTSEIARWEMKISEVQESPLFLWMSHSTMRLAGMPRNMLMNCRPSKTNVPNYRKYLRSSGNKTALCMFVSNYIVTAAPQRLHSGDSIILAGGFDEGEEVKSICTAGVSSLTSLYSDQEEADTRMVLVVPSTAPAALSETGNVPRSDQHEPLPKHGRVQPGLRELQALQKPLSVSSSCSHSNHYPNAFNSFSHHAPVYGQFSSQSIIS</sequence>
<feature type="region of interest" description="Disordered" evidence="1">
    <location>
        <begin position="139"/>
        <end position="160"/>
    </location>
</feature>
<organism evidence="2 3">
    <name type="scientific">Dissostichus mawsoni</name>
    <name type="common">Antarctic cod</name>
    <dbReference type="NCBI Taxonomy" id="36200"/>
    <lineage>
        <taxon>Eukaryota</taxon>
        <taxon>Metazoa</taxon>
        <taxon>Chordata</taxon>
        <taxon>Craniata</taxon>
        <taxon>Vertebrata</taxon>
        <taxon>Euteleostomi</taxon>
        <taxon>Actinopterygii</taxon>
        <taxon>Neopterygii</taxon>
        <taxon>Teleostei</taxon>
        <taxon>Neoteleostei</taxon>
        <taxon>Acanthomorphata</taxon>
        <taxon>Eupercaria</taxon>
        <taxon>Perciformes</taxon>
        <taxon>Notothenioidei</taxon>
        <taxon>Nototheniidae</taxon>
        <taxon>Dissostichus</taxon>
    </lineage>
</organism>
<feature type="non-terminal residue" evidence="2">
    <location>
        <position position="1"/>
    </location>
</feature>
<evidence type="ECO:0000313" key="3">
    <source>
        <dbReference type="Proteomes" id="UP000518266"/>
    </source>
</evidence>
<evidence type="ECO:0000256" key="1">
    <source>
        <dbReference type="SAM" id="MobiDB-lite"/>
    </source>
</evidence>
<reference evidence="2 3" key="1">
    <citation type="submission" date="2020-03" db="EMBL/GenBank/DDBJ databases">
        <title>Dissostichus mawsoni Genome sequencing and assembly.</title>
        <authorList>
            <person name="Park H."/>
        </authorList>
    </citation>
    <scope>NUCLEOTIDE SEQUENCE [LARGE SCALE GENOMIC DNA]</scope>
    <source>
        <strain evidence="2">DM0001</strain>
        <tissue evidence="2">Muscle</tissue>
    </source>
</reference>
<name>A0A7J5YIQ5_DISMA</name>
<keyword evidence="3" id="KW-1185">Reference proteome</keyword>
<dbReference type="AlphaFoldDB" id="A0A7J5YIQ5"/>
<protein>
    <submittedName>
        <fullName evidence="2">Uncharacterized protein</fullName>
    </submittedName>
</protein>
<proteinExistence type="predicted"/>
<accession>A0A7J5YIQ5</accession>